<comment type="similarity">
    <text evidence="1">Belongs to the prefoldin subunit beta family.</text>
</comment>
<evidence type="ECO:0000256" key="1">
    <source>
        <dbReference type="ARBA" id="ARBA00008045"/>
    </source>
</evidence>
<evidence type="ECO:0000256" key="3">
    <source>
        <dbReference type="ARBA" id="ARBA00024667"/>
    </source>
</evidence>
<dbReference type="SUPFAM" id="SSF46579">
    <property type="entry name" value="Prefoldin"/>
    <property type="match status" value="1"/>
</dbReference>
<gene>
    <name evidence="5" type="ORF">TCHU04912_LOCUS11555</name>
</gene>
<evidence type="ECO:0000256" key="2">
    <source>
        <dbReference type="ARBA" id="ARBA00023186"/>
    </source>
</evidence>
<dbReference type="PANTHER" id="PTHR21100:SF9">
    <property type="entry name" value="PREFOLDIN SUBUNIT 4"/>
    <property type="match status" value="1"/>
</dbReference>
<evidence type="ECO:0000256" key="4">
    <source>
        <dbReference type="SAM" id="Coils"/>
    </source>
</evidence>
<evidence type="ECO:0008006" key="6">
    <source>
        <dbReference type="Google" id="ProtNLM"/>
    </source>
</evidence>
<dbReference type="PIRSF" id="PIRSF016477">
    <property type="entry name" value="Prefoldin_subunit_4"/>
    <property type="match status" value="1"/>
</dbReference>
<keyword evidence="4" id="KW-0175">Coiled coil</keyword>
<sequence length="117" mass="13223">MEVTLEDQESINLYSRLNNRRHELEAELSAKKKAAEDLEDAGNELMLSDEPEAMYLVGECFLHFTNDEAEERVNAAVEGNTGELERVEGELRGVNTKMQTLKAQLYGKFGNSINLEE</sequence>
<dbReference type="CDD" id="cd23165">
    <property type="entry name" value="Prefoldin_4"/>
    <property type="match status" value="1"/>
</dbReference>
<keyword evidence="2" id="KW-0143">Chaperone</keyword>
<dbReference type="InterPro" id="IPR002777">
    <property type="entry name" value="PFD_beta-like"/>
</dbReference>
<dbReference type="GO" id="GO:0009409">
    <property type="term" value="P:response to cold"/>
    <property type="evidence" value="ECO:0007669"/>
    <property type="project" value="UniProtKB-ARBA"/>
</dbReference>
<dbReference type="EMBL" id="HBGG01022265">
    <property type="protein sequence ID" value="CAD9209316.1"/>
    <property type="molecule type" value="Transcribed_RNA"/>
</dbReference>
<dbReference type="GO" id="GO:0005737">
    <property type="term" value="C:cytoplasm"/>
    <property type="evidence" value="ECO:0007669"/>
    <property type="project" value="TreeGrafter"/>
</dbReference>
<evidence type="ECO:0000313" key="5">
    <source>
        <dbReference type="EMBL" id="CAD9209316.1"/>
    </source>
</evidence>
<dbReference type="PANTHER" id="PTHR21100">
    <property type="entry name" value="PREFOLDIN SUBUNIT 4"/>
    <property type="match status" value="1"/>
</dbReference>
<comment type="function">
    <text evidence="3">Binds specifically to cytosolic chaperonin (c-CPN) and transfers target proteins to it. Binds to nascent polypeptide chain and promotes folding in an environment in which there are many competing pathways for nonnative proteins.</text>
</comment>
<dbReference type="Pfam" id="PF01920">
    <property type="entry name" value="Prefoldin_2"/>
    <property type="match status" value="1"/>
</dbReference>
<dbReference type="FunFam" id="1.10.287.370:FF:000005">
    <property type="entry name" value="Prefoldin subunit 4"/>
    <property type="match status" value="1"/>
</dbReference>
<dbReference type="GO" id="GO:0051082">
    <property type="term" value="F:unfolded protein binding"/>
    <property type="evidence" value="ECO:0007669"/>
    <property type="project" value="InterPro"/>
</dbReference>
<accession>A0A7S1SV60</accession>
<feature type="coiled-coil region" evidence="4">
    <location>
        <begin position="14"/>
        <end position="44"/>
    </location>
</feature>
<dbReference type="Gene3D" id="1.10.287.370">
    <property type="match status" value="1"/>
</dbReference>
<protein>
    <recommendedName>
        <fullName evidence="6">Prefoldin subunit 4</fullName>
    </recommendedName>
</protein>
<proteinExistence type="inferred from homology"/>
<name>A0A7S1SV60_9CHLO</name>
<reference evidence="5" key="1">
    <citation type="submission" date="2021-01" db="EMBL/GenBank/DDBJ databases">
        <authorList>
            <person name="Corre E."/>
            <person name="Pelletier E."/>
            <person name="Niang G."/>
            <person name="Scheremetjew M."/>
            <person name="Finn R."/>
            <person name="Kale V."/>
            <person name="Holt S."/>
            <person name="Cochrane G."/>
            <person name="Meng A."/>
            <person name="Brown T."/>
            <person name="Cohen L."/>
        </authorList>
    </citation>
    <scope>NUCLEOTIDE SEQUENCE</scope>
    <source>
        <strain evidence="5">PLY429</strain>
    </source>
</reference>
<organism evidence="5">
    <name type="scientific">Tetraselmis chuii</name>
    <dbReference type="NCBI Taxonomy" id="63592"/>
    <lineage>
        <taxon>Eukaryota</taxon>
        <taxon>Viridiplantae</taxon>
        <taxon>Chlorophyta</taxon>
        <taxon>core chlorophytes</taxon>
        <taxon>Chlorodendrophyceae</taxon>
        <taxon>Chlorodendrales</taxon>
        <taxon>Chlorodendraceae</taxon>
        <taxon>Tetraselmis</taxon>
    </lineage>
</organism>
<dbReference type="GO" id="GO:0006457">
    <property type="term" value="P:protein folding"/>
    <property type="evidence" value="ECO:0007669"/>
    <property type="project" value="InterPro"/>
</dbReference>
<dbReference type="AlphaFoldDB" id="A0A7S1SV60"/>
<dbReference type="InterPro" id="IPR016661">
    <property type="entry name" value="PFDN4"/>
</dbReference>
<dbReference type="InterPro" id="IPR009053">
    <property type="entry name" value="Prefoldin"/>
</dbReference>
<dbReference type="GO" id="GO:0016272">
    <property type="term" value="C:prefoldin complex"/>
    <property type="evidence" value="ECO:0007669"/>
    <property type="project" value="InterPro"/>
</dbReference>